<evidence type="ECO:0000256" key="5">
    <source>
        <dbReference type="ARBA" id="ARBA00022846"/>
    </source>
</evidence>
<keyword evidence="6" id="KW-0969">Cilium</keyword>
<accession>F4P1Y7</accession>
<dbReference type="SUPFAM" id="SSF82185">
    <property type="entry name" value="Histone H3 K4-specific methyltransferase SET7/9 N-terminal domain"/>
    <property type="match status" value="3"/>
</dbReference>
<keyword evidence="3" id="KW-0963">Cytoplasm</keyword>
<keyword evidence="7" id="KW-0206">Cytoskeleton</keyword>
<dbReference type="HOGENOM" id="CLU_012108_0_0_1"/>
<evidence type="ECO:0000256" key="2">
    <source>
        <dbReference type="ARBA" id="ARBA00004430"/>
    </source>
</evidence>
<evidence type="ECO:0000256" key="3">
    <source>
        <dbReference type="ARBA" id="ARBA00022490"/>
    </source>
</evidence>
<evidence type="ECO:0000256" key="8">
    <source>
        <dbReference type="ARBA" id="ARBA00023273"/>
    </source>
</evidence>
<dbReference type="GeneID" id="18243153"/>
<reference evidence="9 10" key="1">
    <citation type="submission" date="2009-12" db="EMBL/GenBank/DDBJ databases">
        <title>The draft genome of Batrachochytrium dendrobatidis.</title>
        <authorList>
            <consortium name="US DOE Joint Genome Institute (JGI-PGF)"/>
            <person name="Kuo A."/>
            <person name="Salamov A."/>
            <person name="Schmutz J."/>
            <person name="Lucas S."/>
            <person name="Pitluck S."/>
            <person name="Rosenblum E."/>
            <person name="Stajich J."/>
            <person name="Eisen M."/>
            <person name="Grigoriev I.V."/>
        </authorList>
    </citation>
    <scope>NUCLEOTIDE SEQUENCE [LARGE SCALE GENOMIC DNA]</scope>
    <source>
        <strain evidence="10">JAM81 / FGSC 10211</strain>
    </source>
</reference>
<dbReference type="GO" id="GO:0005930">
    <property type="term" value="C:axoneme"/>
    <property type="evidence" value="ECO:0007669"/>
    <property type="project" value="UniProtKB-SubCell"/>
</dbReference>
<keyword evidence="5" id="KW-0282">Flagellum</keyword>
<evidence type="ECO:0000256" key="6">
    <source>
        <dbReference type="ARBA" id="ARBA00023069"/>
    </source>
</evidence>
<evidence type="ECO:0000313" key="9">
    <source>
        <dbReference type="EMBL" id="EGF80768.1"/>
    </source>
</evidence>
<dbReference type="GO" id="GO:0031514">
    <property type="term" value="C:motile cilium"/>
    <property type="evidence" value="ECO:0007669"/>
    <property type="project" value="UniProtKB-SubCell"/>
</dbReference>
<sequence>MTAWSLPISQLIVQTYDGDVTNDGVFSGTGTAVYHAGHRYNGQFTNGMLKGLGTYIWSDGVRYEGQFHDNEITGSGTYTWNDGYTYQGEVKQALRNGVGKFEYLGGDCFYSGEWSEGKPNGQGLLQYDKVSFYKGGWKDGQRNGKGTMCYRSRNLYDGEWQNGIKHGIGKMVWSNRGEEYSGEWKDGKPTGTGIYLWKIQTGRPHQYPMYNRYEGKWLDGKRHGYGVFQYSSGATYQGEWHGKGKYISEYGRQYIGEFQNDRPVGNFERFSNNLPYLFLATSENLEHASTSGAVIKEIHDIINRHYDLLCQTYTHYSKPAIDLDNPKHVLTRESMWQLFADIGIVQQGITFADLNRAFAKEFYNHPFFGERYQDPHNSHEQFILHDFYEWLLLVSNYVYRNSPRLSIHEHGQAATLAYLIKQNLIPKMHQLELSKQSTPTKYELFMRLIHEHFQDNYSREVEQLYIQWAKTHSKALPKSKKDKTLSIRELILVLKDYNILATLAAQITISFVIQHFSKSIPNVADSSSYNLEFEVNFVSIL</sequence>
<dbReference type="InterPro" id="IPR003409">
    <property type="entry name" value="MORN"/>
</dbReference>
<dbReference type="RefSeq" id="XP_006678690.1">
    <property type="nucleotide sequence ID" value="XM_006678627.1"/>
</dbReference>
<evidence type="ECO:0000256" key="7">
    <source>
        <dbReference type="ARBA" id="ARBA00023212"/>
    </source>
</evidence>
<evidence type="ECO:0000256" key="1">
    <source>
        <dbReference type="ARBA" id="ARBA00004230"/>
    </source>
</evidence>
<gene>
    <name evidence="9" type="ORF">BATDEDRAFT_88427</name>
</gene>
<protein>
    <submittedName>
        <fullName evidence="9">Uncharacterized protein</fullName>
    </submittedName>
</protein>
<dbReference type="Proteomes" id="UP000007241">
    <property type="component" value="Unassembled WGS sequence"/>
</dbReference>
<evidence type="ECO:0000256" key="4">
    <source>
        <dbReference type="ARBA" id="ARBA00022737"/>
    </source>
</evidence>
<keyword evidence="10" id="KW-1185">Reference proteome</keyword>
<dbReference type="InParanoid" id="F4P1Y7"/>
<dbReference type="AlphaFoldDB" id="F4P1Y7"/>
<comment type="subcellular location">
    <subcellularLocation>
        <location evidence="1">Cell projection</location>
        <location evidence="1">Cilium</location>
        <location evidence="1">Flagellum</location>
    </subcellularLocation>
    <subcellularLocation>
        <location evidence="2">Cytoplasm</location>
        <location evidence="2">Cytoskeleton</location>
        <location evidence="2">Cilium axoneme</location>
    </subcellularLocation>
</comment>
<dbReference type="OrthoDB" id="294378at2759"/>
<dbReference type="STRING" id="684364.F4P1Y7"/>
<name>F4P1Y7_BATDJ</name>
<dbReference type="OMA" id="YEGDFVC"/>
<dbReference type="SMART" id="SM00698">
    <property type="entry name" value="MORN"/>
    <property type="match status" value="9"/>
</dbReference>
<dbReference type="PANTHER" id="PTHR46613:SF1">
    <property type="entry name" value="RADIAL SPOKE HEAD 10 HOMOLOG B-RELATED"/>
    <property type="match status" value="1"/>
</dbReference>
<organism evidence="9 10">
    <name type="scientific">Batrachochytrium dendrobatidis (strain JAM81 / FGSC 10211)</name>
    <name type="common">Frog chytrid fungus</name>
    <dbReference type="NCBI Taxonomy" id="684364"/>
    <lineage>
        <taxon>Eukaryota</taxon>
        <taxon>Fungi</taxon>
        <taxon>Fungi incertae sedis</taxon>
        <taxon>Chytridiomycota</taxon>
        <taxon>Chytridiomycota incertae sedis</taxon>
        <taxon>Chytridiomycetes</taxon>
        <taxon>Rhizophydiales</taxon>
        <taxon>Rhizophydiales incertae sedis</taxon>
        <taxon>Batrachochytrium</taxon>
    </lineage>
</organism>
<dbReference type="EMBL" id="GL882883">
    <property type="protein sequence ID" value="EGF80768.1"/>
    <property type="molecule type" value="Genomic_DNA"/>
</dbReference>
<evidence type="ECO:0000313" key="10">
    <source>
        <dbReference type="Proteomes" id="UP000007241"/>
    </source>
</evidence>
<keyword evidence="8" id="KW-0966">Cell projection</keyword>
<dbReference type="PANTHER" id="PTHR46613">
    <property type="entry name" value="RADIAL SPOKE HEAD 10 HOMOLOG B-RELATED"/>
    <property type="match status" value="1"/>
</dbReference>
<dbReference type="Pfam" id="PF02493">
    <property type="entry name" value="MORN"/>
    <property type="match status" value="10"/>
</dbReference>
<keyword evidence="4" id="KW-0677">Repeat</keyword>
<dbReference type="Gene3D" id="2.20.110.10">
    <property type="entry name" value="Histone H3 K4-specific methyltransferase SET7/9 N-terminal domain"/>
    <property type="match status" value="4"/>
</dbReference>
<proteinExistence type="predicted"/>